<dbReference type="Proteomes" id="UP000515804">
    <property type="component" value="Chromosome"/>
</dbReference>
<organism evidence="2 3">
    <name type="scientific">Thermomonas carbonis</name>
    <dbReference type="NCBI Taxonomy" id="1463158"/>
    <lineage>
        <taxon>Bacteria</taxon>
        <taxon>Pseudomonadati</taxon>
        <taxon>Pseudomonadota</taxon>
        <taxon>Gammaproteobacteria</taxon>
        <taxon>Lysobacterales</taxon>
        <taxon>Lysobacteraceae</taxon>
        <taxon>Thermomonas</taxon>
    </lineage>
</organism>
<name>A0A7G9SQF2_9GAMM</name>
<evidence type="ECO:0000313" key="2">
    <source>
        <dbReference type="EMBL" id="QNN70077.1"/>
    </source>
</evidence>
<dbReference type="EMBL" id="CP060719">
    <property type="protein sequence ID" value="QNN70077.1"/>
    <property type="molecule type" value="Genomic_DNA"/>
</dbReference>
<protein>
    <recommendedName>
        <fullName evidence="4">DUF3108 domain-containing protein</fullName>
    </recommendedName>
</protein>
<evidence type="ECO:0000256" key="1">
    <source>
        <dbReference type="SAM" id="SignalP"/>
    </source>
</evidence>
<sequence>MPGSTRPRQLALALGLGAMFAAGIAAAADTAAGNLVRYVGDARDPGGRLLYREAHYVDSRGASPRRVVLYQCADGRAFARKMVDGAGPAPAFAFLDARDGYQEGVRTRAGKREVFWQAGKSAPVKRSPVDKTGASVFDAGFDAYVREHFAKLQQGKSVQARFLIPSRQSAIGVSVKPVAGAPAGYLDLKTRLDAWYGFALPELKLRYRIADRQLVRFEGIGTIRDAKGGHGKLRIDFARPAVAIEAAEMQRVRDLPLGGACGGGM</sequence>
<feature type="chain" id="PRO_5028878959" description="DUF3108 domain-containing protein" evidence="1">
    <location>
        <begin position="28"/>
        <end position="265"/>
    </location>
</feature>
<proteinExistence type="predicted"/>
<accession>A0A7G9SQF2</accession>
<gene>
    <name evidence="2" type="ORF">H9L16_15930</name>
</gene>
<dbReference type="KEGG" id="tcn:H9L16_15930"/>
<dbReference type="AlphaFoldDB" id="A0A7G9SQF2"/>
<evidence type="ECO:0008006" key="4">
    <source>
        <dbReference type="Google" id="ProtNLM"/>
    </source>
</evidence>
<keyword evidence="3" id="KW-1185">Reference proteome</keyword>
<dbReference type="RefSeq" id="WP_187552594.1">
    <property type="nucleotide sequence ID" value="NZ_BMZL01000001.1"/>
</dbReference>
<keyword evidence="1" id="KW-0732">Signal</keyword>
<evidence type="ECO:0000313" key="3">
    <source>
        <dbReference type="Proteomes" id="UP000515804"/>
    </source>
</evidence>
<reference evidence="2 3" key="1">
    <citation type="submission" date="2020-08" db="EMBL/GenBank/DDBJ databases">
        <title>Genome sequence of Thermomonas carbonis KCTC 42013T.</title>
        <authorList>
            <person name="Hyun D.-W."/>
            <person name="Bae J.-W."/>
        </authorList>
    </citation>
    <scope>NUCLEOTIDE SEQUENCE [LARGE SCALE GENOMIC DNA]</scope>
    <source>
        <strain evidence="2 3">KCTC 42013</strain>
    </source>
</reference>
<feature type="signal peptide" evidence="1">
    <location>
        <begin position="1"/>
        <end position="27"/>
    </location>
</feature>